<dbReference type="KEGG" id="vin:AKJ08_3676"/>
<dbReference type="SUPFAM" id="SSF54913">
    <property type="entry name" value="GlnB-like"/>
    <property type="match status" value="1"/>
</dbReference>
<name>A0A0K1PJK9_9BACT</name>
<dbReference type="PANTHER" id="PTHR35983">
    <property type="entry name" value="UPF0166 PROTEIN TM_0021"/>
    <property type="match status" value="1"/>
</dbReference>
<dbReference type="AlphaFoldDB" id="A0A0K1PJK9"/>
<dbReference type="PANTHER" id="PTHR35983:SF1">
    <property type="entry name" value="UPF0166 PROTEIN TM_0021"/>
    <property type="match status" value="1"/>
</dbReference>
<dbReference type="STRING" id="1391653.AKJ08_3676"/>
<dbReference type="InterPro" id="IPR011322">
    <property type="entry name" value="N-reg_PII-like_a/b"/>
</dbReference>
<comment type="similarity">
    <text evidence="1">Belongs to the UPF0166 family.</text>
</comment>
<protein>
    <submittedName>
        <fullName evidence="2">Uncharacterized protein</fullName>
    </submittedName>
</protein>
<evidence type="ECO:0000256" key="1">
    <source>
        <dbReference type="ARBA" id="ARBA00010554"/>
    </source>
</evidence>
<reference evidence="2 3" key="1">
    <citation type="submission" date="2015-08" db="EMBL/GenBank/DDBJ databases">
        <authorList>
            <person name="Babu N.S."/>
            <person name="Beckwith C.J."/>
            <person name="Beseler K.G."/>
            <person name="Brison A."/>
            <person name="Carone J.V."/>
            <person name="Caskin T.P."/>
            <person name="Diamond M."/>
            <person name="Durham M.E."/>
            <person name="Foxe J.M."/>
            <person name="Go M."/>
            <person name="Henderson B.A."/>
            <person name="Jones I.B."/>
            <person name="McGettigan J.A."/>
            <person name="Micheletti S.J."/>
            <person name="Nasrallah M.E."/>
            <person name="Ortiz D."/>
            <person name="Piller C.R."/>
            <person name="Privatt S.R."/>
            <person name="Schneider S.L."/>
            <person name="Sharp S."/>
            <person name="Smith T.C."/>
            <person name="Stanton J.D."/>
            <person name="Ullery H.E."/>
            <person name="Wilson R.J."/>
            <person name="Serrano M.G."/>
            <person name="Buck G."/>
            <person name="Lee V."/>
            <person name="Wang Y."/>
            <person name="Carvalho R."/>
            <person name="Voegtly L."/>
            <person name="Shi R."/>
            <person name="Duckworth R."/>
            <person name="Johnson A."/>
            <person name="Loviza R."/>
            <person name="Walstead R."/>
            <person name="Shah Z."/>
            <person name="Kiflezghi M."/>
            <person name="Wade K."/>
            <person name="Ball S.L."/>
            <person name="Bradley K.W."/>
            <person name="Asai D.J."/>
            <person name="Bowman C.A."/>
            <person name="Russell D.A."/>
            <person name="Pope W.H."/>
            <person name="Jacobs-Sera D."/>
            <person name="Hendrix R.W."/>
            <person name="Hatfull G.F."/>
        </authorList>
    </citation>
    <scope>NUCLEOTIDE SEQUENCE [LARGE SCALE GENOMIC DNA]</scope>
    <source>
        <strain evidence="2 3">DSM 27710</strain>
    </source>
</reference>
<sequence length="119" mass="13199">MRVIEGDQLLARIFVGESDLWHHQPLATALLERLRKEGFAGASVFHGVAGFGARSVLHTAQLLRLSEDLPVLVEVVDTEERIRSHLVPILDEMMPEGLVTLEKVHVLRYGPKREASGAV</sequence>
<dbReference type="RefSeq" id="WP_050727333.1">
    <property type="nucleotide sequence ID" value="NZ_CP012332.1"/>
</dbReference>
<evidence type="ECO:0000313" key="3">
    <source>
        <dbReference type="Proteomes" id="UP000055590"/>
    </source>
</evidence>
<dbReference type="InterPro" id="IPR015867">
    <property type="entry name" value="N-reg_PII/ATP_PRibTrfase_C"/>
</dbReference>
<gene>
    <name evidence="2" type="ORF">AKJ08_3676</name>
</gene>
<accession>A0A0K1PJK9</accession>
<dbReference type="OrthoDB" id="9795599at2"/>
<dbReference type="Proteomes" id="UP000055590">
    <property type="component" value="Chromosome"/>
</dbReference>
<dbReference type="Gene3D" id="3.30.70.120">
    <property type="match status" value="1"/>
</dbReference>
<evidence type="ECO:0000313" key="2">
    <source>
        <dbReference type="EMBL" id="AKU93289.1"/>
    </source>
</evidence>
<organism evidence="2 3">
    <name type="scientific">Vulgatibacter incomptus</name>
    <dbReference type="NCBI Taxonomy" id="1391653"/>
    <lineage>
        <taxon>Bacteria</taxon>
        <taxon>Pseudomonadati</taxon>
        <taxon>Myxococcota</taxon>
        <taxon>Myxococcia</taxon>
        <taxon>Myxococcales</taxon>
        <taxon>Cystobacterineae</taxon>
        <taxon>Vulgatibacteraceae</taxon>
        <taxon>Vulgatibacter</taxon>
    </lineage>
</organism>
<dbReference type="InterPro" id="IPR003793">
    <property type="entry name" value="UPF0166"/>
</dbReference>
<keyword evidence="3" id="KW-1185">Reference proteome</keyword>
<proteinExistence type="inferred from homology"/>
<dbReference type="EMBL" id="CP012332">
    <property type="protein sequence ID" value="AKU93289.1"/>
    <property type="molecule type" value="Genomic_DNA"/>
</dbReference>
<dbReference type="Pfam" id="PF02641">
    <property type="entry name" value="DUF190"/>
    <property type="match status" value="1"/>
</dbReference>